<dbReference type="EMBL" id="ML977159">
    <property type="protein sequence ID" value="KAF1985956.1"/>
    <property type="molecule type" value="Genomic_DNA"/>
</dbReference>
<name>A0A6G1GYB9_9PEZI</name>
<organism evidence="1 2">
    <name type="scientific">Aulographum hederae CBS 113979</name>
    <dbReference type="NCBI Taxonomy" id="1176131"/>
    <lineage>
        <taxon>Eukaryota</taxon>
        <taxon>Fungi</taxon>
        <taxon>Dikarya</taxon>
        <taxon>Ascomycota</taxon>
        <taxon>Pezizomycotina</taxon>
        <taxon>Dothideomycetes</taxon>
        <taxon>Pleosporomycetidae</taxon>
        <taxon>Aulographales</taxon>
        <taxon>Aulographaceae</taxon>
    </lineage>
</organism>
<gene>
    <name evidence="1" type="ORF">K402DRAFT_96266</name>
</gene>
<protein>
    <submittedName>
        <fullName evidence="1">Uncharacterized protein</fullName>
    </submittedName>
</protein>
<keyword evidence="2" id="KW-1185">Reference proteome</keyword>
<evidence type="ECO:0000313" key="1">
    <source>
        <dbReference type="EMBL" id="KAF1985956.1"/>
    </source>
</evidence>
<dbReference type="AlphaFoldDB" id="A0A6G1GYB9"/>
<dbReference type="Proteomes" id="UP000800041">
    <property type="component" value="Unassembled WGS sequence"/>
</dbReference>
<reference evidence="1" key="1">
    <citation type="journal article" date="2020" name="Stud. Mycol.">
        <title>101 Dothideomycetes genomes: a test case for predicting lifestyles and emergence of pathogens.</title>
        <authorList>
            <person name="Haridas S."/>
            <person name="Albert R."/>
            <person name="Binder M."/>
            <person name="Bloem J."/>
            <person name="Labutti K."/>
            <person name="Salamov A."/>
            <person name="Andreopoulos B."/>
            <person name="Baker S."/>
            <person name="Barry K."/>
            <person name="Bills G."/>
            <person name="Bluhm B."/>
            <person name="Cannon C."/>
            <person name="Castanera R."/>
            <person name="Culley D."/>
            <person name="Daum C."/>
            <person name="Ezra D."/>
            <person name="Gonzalez J."/>
            <person name="Henrissat B."/>
            <person name="Kuo A."/>
            <person name="Liang C."/>
            <person name="Lipzen A."/>
            <person name="Lutzoni F."/>
            <person name="Magnuson J."/>
            <person name="Mondo S."/>
            <person name="Nolan M."/>
            <person name="Ohm R."/>
            <person name="Pangilinan J."/>
            <person name="Park H.-J."/>
            <person name="Ramirez L."/>
            <person name="Alfaro M."/>
            <person name="Sun H."/>
            <person name="Tritt A."/>
            <person name="Yoshinaga Y."/>
            <person name="Zwiers L.-H."/>
            <person name="Turgeon B."/>
            <person name="Goodwin S."/>
            <person name="Spatafora J."/>
            <person name="Crous P."/>
            <person name="Grigoriev I."/>
        </authorList>
    </citation>
    <scope>NUCLEOTIDE SEQUENCE</scope>
    <source>
        <strain evidence="1">CBS 113979</strain>
    </source>
</reference>
<accession>A0A6G1GYB9</accession>
<sequence>MVVRTDLRCGDQHCRLRYLAAYTFTCSIVCATKPYLNIGKYIKSHTQQPGCPPALPSCHRVQSQIMSTTQPDLFPLYTRNDGIDSKVNSIFQCHIIYKDQNKLTLSKILNDFLTQSYDRASDHAKKHHFHTMTADDTKAIHRAPPNRRIPNQLRTFGTIMQFLKPSPTSHHVQLLHPTNLQSSPASSRPYTSN</sequence>
<proteinExistence type="predicted"/>
<evidence type="ECO:0000313" key="2">
    <source>
        <dbReference type="Proteomes" id="UP000800041"/>
    </source>
</evidence>